<gene>
    <name evidence="2" type="ORF">ASJ81_00910</name>
</gene>
<proteinExistence type="inferred from homology"/>
<evidence type="ECO:0000313" key="3">
    <source>
        <dbReference type="Proteomes" id="UP000218164"/>
    </source>
</evidence>
<organism evidence="2 3">
    <name type="scientific">Methanosarcina spelaei</name>
    <dbReference type="NCBI Taxonomy" id="1036679"/>
    <lineage>
        <taxon>Archaea</taxon>
        <taxon>Methanobacteriati</taxon>
        <taxon>Methanobacteriota</taxon>
        <taxon>Stenosarchaea group</taxon>
        <taxon>Methanomicrobia</taxon>
        <taxon>Methanosarcinales</taxon>
        <taxon>Methanosarcinaceae</taxon>
        <taxon>Methanosarcina</taxon>
    </lineage>
</organism>
<comment type="caution">
    <text evidence="2">The sequence shown here is derived from an EMBL/GenBank/DDBJ whole genome shotgun (WGS) entry which is preliminary data.</text>
</comment>
<dbReference type="InterPro" id="IPR003793">
    <property type="entry name" value="UPF0166"/>
</dbReference>
<accession>A0A2A2HVC6</accession>
<dbReference type="EMBL" id="LMVP01000112">
    <property type="protein sequence ID" value="PAV13255.1"/>
    <property type="molecule type" value="Genomic_DNA"/>
</dbReference>
<comment type="similarity">
    <text evidence="1">Belongs to the UPF0166 family.</text>
</comment>
<dbReference type="SUPFAM" id="SSF54913">
    <property type="entry name" value="GlnB-like"/>
    <property type="match status" value="1"/>
</dbReference>
<name>A0A2A2HVC6_9EURY</name>
<dbReference type="PANTHER" id="PTHR35983:SF1">
    <property type="entry name" value="UPF0166 PROTEIN TM_0021"/>
    <property type="match status" value="1"/>
</dbReference>
<dbReference type="AlphaFoldDB" id="A0A2A2HVC6"/>
<dbReference type="Pfam" id="PF02641">
    <property type="entry name" value="DUF190"/>
    <property type="match status" value="1"/>
</dbReference>
<sequence length="113" mass="12795">MKNESTAILLRIFIGESDHYKGKPLYMYIVEMLKAEGIAGATVFRGIAGFGKHSRIHTTSILRLSTDMPILIEVSDLEENIERIRPKLDEVINQGLITEEKVKIVFYGSDKNK</sequence>
<dbReference type="Proteomes" id="UP000218164">
    <property type="component" value="Unassembled WGS sequence"/>
</dbReference>
<evidence type="ECO:0000313" key="2">
    <source>
        <dbReference type="EMBL" id="PAV13255.1"/>
    </source>
</evidence>
<keyword evidence="3" id="KW-1185">Reference proteome</keyword>
<evidence type="ECO:0000256" key="1">
    <source>
        <dbReference type="ARBA" id="ARBA00010554"/>
    </source>
</evidence>
<dbReference type="InterPro" id="IPR011322">
    <property type="entry name" value="N-reg_PII-like_a/b"/>
</dbReference>
<dbReference type="InterPro" id="IPR015867">
    <property type="entry name" value="N-reg_PII/ATP_PRibTrfase_C"/>
</dbReference>
<reference evidence="2 3" key="1">
    <citation type="journal article" date="2017" name="BMC Genomics">
        <title>Genomic analysis of methanogenic archaea reveals a shift towards energy conservation.</title>
        <authorList>
            <person name="Gilmore S.P."/>
            <person name="Henske J.K."/>
            <person name="Sexton J.A."/>
            <person name="Solomon K.V."/>
            <person name="Seppala S."/>
            <person name="Yoo J.I."/>
            <person name="Huyett L.M."/>
            <person name="Pressman A."/>
            <person name="Cogan J.Z."/>
            <person name="Kivenson V."/>
            <person name="Peng X."/>
            <person name="Tan Y."/>
            <person name="Valentine D.L."/>
            <person name="O'Malley M.A."/>
        </authorList>
    </citation>
    <scope>NUCLEOTIDE SEQUENCE [LARGE SCALE GENOMIC DNA]</scope>
    <source>
        <strain evidence="2 3">MC-15</strain>
    </source>
</reference>
<dbReference type="Gene3D" id="3.30.70.120">
    <property type="match status" value="1"/>
</dbReference>
<protein>
    <submittedName>
        <fullName evidence="2">Uncharacterized protein</fullName>
    </submittedName>
</protein>
<dbReference type="PANTHER" id="PTHR35983">
    <property type="entry name" value="UPF0166 PROTEIN TM_0021"/>
    <property type="match status" value="1"/>
</dbReference>